<proteinExistence type="predicted"/>
<organism evidence="1 2">
    <name type="scientific">Aciduliprofundum boonei (strain DSM 19572 / T469)</name>
    <dbReference type="NCBI Taxonomy" id="439481"/>
    <lineage>
        <taxon>Archaea</taxon>
        <taxon>Methanobacteriati</taxon>
        <taxon>Thermoplasmatota</taxon>
        <taxon>DHVE2 group</taxon>
        <taxon>Candidatus Aciduliprofundum</taxon>
    </lineage>
</organism>
<keyword evidence="2" id="KW-1185">Reference proteome</keyword>
<dbReference type="AlphaFoldDB" id="B5IHM1"/>
<dbReference type="STRING" id="439481.Aboo_0997"/>
<gene>
    <name evidence="1" type="ordered locus">Aboo_0997</name>
</gene>
<reference evidence="1" key="1">
    <citation type="submission" date="2010-02" db="EMBL/GenBank/DDBJ databases">
        <title>Complete sequence of Aciduliprofundum boonei T469.</title>
        <authorList>
            <consortium name="US DOE Joint Genome Institute"/>
            <person name="Lucas S."/>
            <person name="Copeland A."/>
            <person name="Lapidus A."/>
            <person name="Cheng J.-F."/>
            <person name="Bruce D."/>
            <person name="Goodwin L."/>
            <person name="Pitluck S."/>
            <person name="Saunders E."/>
            <person name="Detter J.C."/>
            <person name="Han C."/>
            <person name="Tapia R."/>
            <person name="Land M."/>
            <person name="Hauser L."/>
            <person name="Kyrpides N."/>
            <person name="Mikhailova N."/>
            <person name="Flores G."/>
            <person name="Reysenbach A.-L."/>
            <person name="Woyke T."/>
        </authorList>
    </citation>
    <scope>NUCLEOTIDE SEQUENCE</scope>
    <source>
        <strain evidence="1">T469</strain>
    </source>
</reference>
<dbReference type="EMBL" id="CP001941">
    <property type="protein sequence ID" value="ADD08806.1"/>
    <property type="molecule type" value="Genomic_DNA"/>
</dbReference>
<dbReference type="Gene3D" id="1.10.10.10">
    <property type="entry name" value="Winged helix-like DNA-binding domain superfamily/Winged helix DNA-binding domain"/>
    <property type="match status" value="1"/>
</dbReference>
<dbReference type="InterPro" id="IPR036388">
    <property type="entry name" value="WH-like_DNA-bd_sf"/>
</dbReference>
<dbReference type="Proteomes" id="UP000001400">
    <property type="component" value="Chromosome"/>
</dbReference>
<dbReference type="HOGENOM" id="CLU_1084171_0_0_2"/>
<protein>
    <submittedName>
        <fullName evidence="1">Uncharacterized protein</fullName>
    </submittedName>
</protein>
<accession>B5IHM1</accession>
<evidence type="ECO:0000313" key="1">
    <source>
        <dbReference type="EMBL" id="ADD08806.1"/>
    </source>
</evidence>
<evidence type="ECO:0000313" key="2">
    <source>
        <dbReference type="Proteomes" id="UP000001400"/>
    </source>
</evidence>
<sequence length="256" mass="29399">MAKQDLKDILKKRYEMPDEEWDKILDDIENFKKDMEKEGFPHFVDKAAEILLRIYSTNKILIRDISIPAHTPENQNISPILAVLFKLGYIKEVESKRYHTQRRYLFGELTPKGLKTAKALSLKILRDFERIIDWQINRCGKIIAFMICTALNSKNGSGGKGLKVDSDYVSKGKYENALLSDLLKISPSGSFYGESKDLKIPLSIQIFLKSSIKLPAVADEIMNAIVEYCSGFLRKNLLLLSLPFPYLLFIYILFLH</sequence>
<dbReference type="eggNOG" id="arCOG10161">
    <property type="taxonomic scope" value="Archaea"/>
</dbReference>
<dbReference type="KEGG" id="abi:Aboo_0997"/>
<name>B5IHM1_ACIB4</name>